<keyword evidence="2 8" id="KW-0489">Methyltransferase</keyword>
<dbReference type="GO" id="GO:0005634">
    <property type="term" value="C:nucleus"/>
    <property type="evidence" value="ECO:0007669"/>
    <property type="project" value="TreeGrafter"/>
</dbReference>
<dbReference type="OrthoDB" id="278300at2759"/>
<reference evidence="8 9" key="1">
    <citation type="journal article" date="2018" name="Mol. Biol. Evol.">
        <title>Analysis of the draft genome of the red seaweed Gracilariopsis chorda provides insights into genome size evolution in Rhodophyta.</title>
        <authorList>
            <person name="Lee J."/>
            <person name="Yang E.C."/>
            <person name="Graf L."/>
            <person name="Yang J.H."/>
            <person name="Qiu H."/>
            <person name="Zel Zion U."/>
            <person name="Chan C.X."/>
            <person name="Stephens T.G."/>
            <person name="Weber A.P.M."/>
            <person name="Boo G.H."/>
            <person name="Boo S.M."/>
            <person name="Kim K.M."/>
            <person name="Shin Y."/>
            <person name="Jung M."/>
            <person name="Lee S.J."/>
            <person name="Yim H.S."/>
            <person name="Lee J.H."/>
            <person name="Bhattacharya D."/>
            <person name="Yoon H.S."/>
        </authorList>
    </citation>
    <scope>NUCLEOTIDE SEQUENCE [LARGE SCALE GENOMIC DNA]</scope>
    <source>
        <strain evidence="8 9">SKKU-2015</strain>
        <tissue evidence="8">Whole body</tissue>
    </source>
</reference>
<evidence type="ECO:0000313" key="8">
    <source>
        <dbReference type="EMBL" id="PXF43893.1"/>
    </source>
</evidence>
<evidence type="ECO:0000256" key="6">
    <source>
        <dbReference type="SAM" id="MobiDB-lite"/>
    </source>
</evidence>
<dbReference type="PANTHER" id="PTHR13563:SF13">
    <property type="entry name" value="TRNA METHYLTRANSFERASE 10 HOMOLOG A"/>
    <property type="match status" value="1"/>
</dbReference>
<gene>
    <name evidence="8" type="ORF">BWQ96_06359</name>
</gene>
<dbReference type="GO" id="GO:0002939">
    <property type="term" value="P:tRNA N1-guanine methylation"/>
    <property type="evidence" value="ECO:0007669"/>
    <property type="project" value="TreeGrafter"/>
</dbReference>
<dbReference type="PROSITE" id="PS51675">
    <property type="entry name" value="SAM_MT_TRM10"/>
    <property type="match status" value="1"/>
</dbReference>
<feature type="region of interest" description="Disordered" evidence="6">
    <location>
        <begin position="46"/>
        <end position="74"/>
    </location>
</feature>
<dbReference type="GO" id="GO:0052905">
    <property type="term" value="F:tRNA (guanosine(9)-N1)-methyltransferase activity"/>
    <property type="evidence" value="ECO:0007669"/>
    <property type="project" value="UniProtKB-EC"/>
</dbReference>
<dbReference type="EMBL" id="NBIV01000108">
    <property type="protein sequence ID" value="PXF43893.1"/>
    <property type="molecule type" value="Genomic_DNA"/>
</dbReference>
<dbReference type="AlphaFoldDB" id="A0A2V3IPA8"/>
<evidence type="ECO:0000256" key="3">
    <source>
        <dbReference type="ARBA" id="ARBA00022679"/>
    </source>
</evidence>
<evidence type="ECO:0000256" key="5">
    <source>
        <dbReference type="ARBA" id="ARBA00048434"/>
    </source>
</evidence>
<comment type="catalytic activity">
    <reaction evidence="5">
        <text>guanosine(9) in tRNA + S-adenosyl-L-methionine = N(1)-methylguanosine(9) in tRNA + S-adenosyl-L-homocysteine + H(+)</text>
        <dbReference type="Rhea" id="RHEA:43156"/>
        <dbReference type="Rhea" id="RHEA-COMP:10367"/>
        <dbReference type="Rhea" id="RHEA-COMP:10368"/>
        <dbReference type="ChEBI" id="CHEBI:15378"/>
        <dbReference type="ChEBI" id="CHEBI:57856"/>
        <dbReference type="ChEBI" id="CHEBI:59789"/>
        <dbReference type="ChEBI" id="CHEBI:73542"/>
        <dbReference type="ChEBI" id="CHEBI:74269"/>
        <dbReference type="EC" id="2.1.1.221"/>
    </reaction>
</comment>
<evidence type="ECO:0000256" key="4">
    <source>
        <dbReference type="ARBA" id="ARBA00022691"/>
    </source>
</evidence>
<accession>A0A2V3IPA8</accession>
<dbReference type="STRING" id="448386.A0A2V3IPA8"/>
<feature type="domain" description="SAM-dependent MTase TRM10-type" evidence="7">
    <location>
        <begin position="106"/>
        <end position="303"/>
    </location>
</feature>
<name>A0A2V3IPA8_9FLOR</name>
<protein>
    <recommendedName>
        <fullName evidence="1">tRNA (guanine(9)-N(1))-methyltransferase</fullName>
        <ecNumber evidence="1">2.1.1.221</ecNumber>
    </recommendedName>
</protein>
<dbReference type="InterPro" id="IPR038459">
    <property type="entry name" value="MT_TRM10-typ_sf"/>
</dbReference>
<sequence length="305" mass="34852">MGAALSQLFRPPELHRTLSAPDHIPDQPQAVQTLSKNARKKLARQRRLQERKEARKAQRRELKAQQKIKKRQEREEALKHLTKDERESILRERIEHIQSGRAAEREKKAHVRSVLENHTKYNVCIDLGWNEQMFDKERKSLARQLAYSYSALRKAVEEGLTPVHLSIVGVDDVIRPALSCAAQGWDTWPVVLSEKGLVEVYDKKRLVYLTHDAEDVLETLDPSDVYVIGGLVDRNRLKGVTRQKADALSLRSARLNLNENISIQHGTPVLTVNHCVEILLHTANGLSWKDAYLKVLPLRKGVKSC</sequence>
<comment type="caution">
    <text evidence="8">The sequence shown here is derived from an EMBL/GenBank/DDBJ whole genome shotgun (WGS) entry which is preliminary data.</text>
</comment>
<evidence type="ECO:0000256" key="1">
    <source>
        <dbReference type="ARBA" id="ARBA00012797"/>
    </source>
</evidence>
<evidence type="ECO:0000256" key="2">
    <source>
        <dbReference type="ARBA" id="ARBA00022603"/>
    </source>
</evidence>
<keyword evidence="3 8" id="KW-0808">Transferase</keyword>
<dbReference type="EC" id="2.1.1.221" evidence="1"/>
<keyword evidence="4" id="KW-0949">S-adenosyl-L-methionine</keyword>
<dbReference type="PANTHER" id="PTHR13563">
    <property type="entry name" value="TRNA (GUANINE-9-) METHYLTRANSFERASE"/>
    <property type="match status" value="1"/>
</dbReference>
<organism evidence="8 9">
    <name type="scientific">Gracilariopsis chorda</name>
    <dbReference type="NCBI Taxonomy" id="448386"/>
    <lineage>
        <taxon>Eukaryota</taxon>
        <taxon>Rhodophyta</taxon>
        <taxon>Florideophyceae</taxon>
        <taxon>Rhodymeniophycidae</taxon>
        <taxon>Gracilariales</taxon>
        <taxon>Gracilariaceae</taxon>
        <taxon>Gracilariopsis</taxon>
    </lineage>
</organism>
<dbReference type="CDD" id="cd18089">
    <property type="entry name" value="SPOUT_Trm10-like"/>
    <property type="match status" value="1"/>
</dbReference>
<evidence type="ECO:0000313" key="9">
    <source>
        <dbReference type="Proteomes" id="UP000247409"/>
    </source>
</evidence>
<proteinExistence type="predicted"/>
<feature type="compositionally biased region" description="Basic and acidic residues" evidence="6">
    <location>
        <begin position="47"/>
        <end position="64"/>
    </location>
</feature>
<dbReference type="Proteomes" id="UP000247409">
    <property type="component" value="Unassembled WGS sequence"/>
</dbReference>
<dbReference type="InterPro" id="IPR028564">
    <property type="entry name" value="MT_TRM10-typ"/>
</dbReference>
<dbReference type="GO" id="GO:0000049">
    <property type="term" value="F:tRNA binding"/>
    <property type="evidence" value="ECO:0007669"/>
    <property type="project" value="TreeGrafter"/>
</dbReference>
<evidence type="ECO:0000259" key="7">
    <source>
        <dbReference type="PROSITE" id="PS51675"/>
    </source>
</evidence>
<dbReference type="Gene3D" id="3.40.1280.30">
    <property type="match status" value="1"/>
</dbReference>
<dbReference type="InterPro" id="IPR007356">
    <property type="entry name" value="tRNA_m1G_MeTrfase_euk"/>
</dbReference>
<keyword evidence="9" id="KW-1185">Reference proteome</keyword>